<gene>
    <name evidence="2" type="ORF">J4557_02595</name>
</gene>
<protein>
    <recommendedName>
        <fullName evidence="4">Secreted protein</fullName>
    </recommendedName>
</protein>
<dbReference type="Proteomes" id="UP000666915">
    <property type="component" value="Unassembled WGS sequence"/>
</dbReference>
<proteinExistence type="predicted"/>
<name>A0ABS3QQY6_9ACTN</name>
<feature type="chain" id="PRO_5046897404" description="Secreted protein" evidence="1">
    <location>
        <begin position="29"/>
        <end position="415"/>
    </location>
</feature>
<dbReference type="RefSeq" id="WP_208264700.1">
    <property type="nucleotide sequence ID" value="NZ_BAAAGM010000032.1"/>
</dbReference>
<evidence type="ECO:0000256" key="1">
    <source>
        <dbReference type="SAM" id="SignalP"/>
    </source>
</evidence>
<accession>A0ABS3QQY6</accession>
<evidence type="ECO:0000313" key="2">
    <source>
        <dbReference type="EMBL" id="MBO2436399.1"/>
    </source>
</evidence>
<sequence>MMIMNRRASGRRPSAAALAAGVPLAALVASAPAVVGPGPAAASTSARDAAPRKADFGLRRGANLDRPLRALGQRLTRSGVQALINGSGQRHLTGGCAAAAKVPAGARTYCFDRKDSATRKWYPQGVTTVSDAAVDGRWGAGRPILVSWHNDGAVRLTFVNPDRRTYRHVLLVYPAMRDGRVSYGDIDLHAGGIAWFGDKLYVADTRAGLREFDMRQIYDLGRSRNGATDHAERVGLHGGKYYGHGYRYVMPQTGNWQYAHGWAGTRCAGHGAPRVSWMSVDRTTRGPSLIAGEYCKEREPRGRVATWPLRNGTGLVAGSGGTAYPNWVASLPGDRVQGGVRAHGHWWFSQSDSSERGTMLQADQRGHGWRNLSRRTISYGPEDLSCDRAQHRVWTLAEYPNKRALWGLYAPQCRW</sequence>
<keyword evidence="3" id="KW-1185">Reference proteome</keyword>
<reference evidence="2 3" key="1">
    <citation type="submission" date="2021-03" db="EMBL/GenBank/DDBJ databases">
        <authorList>
            <person name="Kanchanasin P."/>
            <person name="Saeng-In P."/>
            <person name="Phongsopitanun W."/>
            <person name="Yuki M."/>
            <person name="Kudo T."/>
            <person name="Ohkuma M."/>
            <person name="Tanasupawat S."/>
        </authorList>
    </citation>
    <scope>NUCLEOTIDE SEQUENCE [LARGE SCALE GENOMIC DNA]</scope>
    <source>
        <strain evidence="2 3">L46</strain>
    </source>
</reference>
<dbReference type="EMBL" id="JAGEOK010000002">
    <property type="protein sequence ID" value="MBO2436399.1"/>
    <property type="molecule type" value="Genomic_DNA"/>
</dbReference>
<feature type="signal peptide" evidence="1">
    <location>
        <begin position="1"/>
        <end position="28"/>
    </location>
</feature>
<keyword evidence="1" id="KW-0732">Signal</keyword>
<evidence type="ECO:0000313" key="3">
    <source>
        <dbReference type="Proteomes" id="UP000666915"/>
    </source>
</evidence>
<evidence type="ECO:0008006" key="4">
    <source>
        <dbReference type="Google" id="ProtNLM"/>
    </source>
</evidence>
<organism evidence="2 3">
    <name type="scientific">Actinomadura nitritigenes</name>
    <dbReference type="NCBI Taxonomy" id="134602"/>
    <lineage>
        <taxon>Bacteria</taxon>
        <taxon>Bacillati</taxon>
        <taxon>Actinomycetota</taxon>
        <taxon>Actinomycetes</taxon>
        <taxon>Streptosporangiales</taxon>
        <taxon>Thermomonosporaceae</taxon>
        <taxon>Actinomadura</taxon>
    </lineage>
</organism>
<comment type="caution">
    <text evidence="2">The sequence shown here is derived from an EMBL/GenBank/DDBJ whole genome shotgun (WGS) entry which is preliminary data.</text>
</comment>